<protein>
    <recommendedName>
        <fullName evidence="7">PARP-type domain-containing protein</fullName>
    </recommendedName>
</protein>
<keyword evidence="4" id="KW-0862">Zinc</keyword>
<dbReference type="GO" id="GO:0008270">
    <property type="term" value="F:zinc ion binding"/>
    <property type="evidence" value="ECO:0007669"/>
    <property type="project" value="UniProtKB-KW"/>
</dbReference>
<evidence type="ECO:0000259" key="7">
    <source>
        <dbReference type="PROSITE" id="PS50064"/>
    </source>
</evidence>
<reference evidence="8" key="1">
    <citation type="submission" date="2021-01" db="EMBL/GenBank/DDBJ databases">
        <authorList>
            <person name="Corre E."/>
            <person name="Pelletier E."/>
            <person name="Niang G."/>
            <person name="Scheremetjew M."/>
            <person name="Finn R."/>
            <person name="Kale V."/>
            <person name="Holt S."/>
            <person name="Cochrane G."/>
            <person name="Meng A."/>
            <person name="Brown T."/>
            <person name="Cohen L."/>
        </authorList>
    </citation>
    <scope>NUCLEOTIDE SEQUENCE</scope>
    <source>
        <strain evidence="8">CCMP1510</strain>
    </source>
</reference>
<feature type="domain" description="PARP-type" evidence="7">
    <location>
        <begin position="1"/>
        <end position="62"/>
    </location>
</feature>
<dbReference type="InterPro" id="IPR036957">
    <property type="entry name" value="Znf_PARP_sf"/>
</dbReference>
<keyword evidence="3" id="KW-0863">Zinc-finger</keyword>
<dbReference type="GO" id="GO:0003677">
    <property type="term" value="F:DNA binding"/>
    <property type="evidence" value="ECO:0007669"/>
    <property type="project" value="InterPro"/>
</dbReference>
<dbReference type="AlphaFoldDB" id="A0A7S3NQ83"/>
<dbReference type="Gene3D" id="3.30.1740.10">
    <property type="entry name" value="Zinc finger, PARP-type"/>
    <property type="match status" value="1"/>
</dbReference>
<evidence type="ECO:0000256" key="2">
    <source>
        <dbReference type="ARBA" id="ARBA00022723"/>
    </source>
</evidence>
<dbReference type="InterPro" id="IPR001510">
    <property type="entry name" value="Znf_PARP"/>
</dbReference>
<evidence type="ECO:0000256" key="3">
    <source>
        <dbReference type="ARBA" id="ARBA00022771"/>
    </source>
</evidence>
<sequence>MLRLGKIPPAFKLGHSNRTQWYHLECLFRSFRRMCKHSRIIVSVADIEGFEKIIPEDQERIQLCILKYSRSNNNPYDASIKSVEMKEHHSDAYMEQETCKNTSITNNFISQTVPINSSLFQTPQIPFPMLTAVNPISTGIPLFPLAHVMHQSPIVGSKLSNKISSNAPAEGNKGDFDKIMDAWWHDLLQLQQIQLEKLQQKDNILPSSKKDNASDQKEKYDAV</sequence>
<keyword evidence="5" id="KW-0539">Nucleus</keyword>
<keyword evidence="2" id="KW-0479">Metal-binding</keyword>
<dbReference type="GO" id="GO:0005634">
    <property type="term" value="C:nucleus"/>
    <property type="evidence" value="ECO:0007669"/>
    <property type="project" value="UniProtKB-SubCell"/>
</dbReference>
<dbReference type="EMBL" id="HBIJ01023900">
    <property type="protein sequence ID" value="CAE0375018.1"/>
    <property type="molecule type" value="Transcribed_RNA"/>
</dbReference>
<evidence type="ECO:0000256" key="6">
    <source>
        <dbReference type="SAM" id="MobiDB-lite"/>
    </source>
</evidence>
<feature type="compositionally biased region" description="Basic and acidic residues" evidence="6">
    <location>
        <begin position="208"/>
        <end position="223"/>
    </location>
</feature>
<comment type="subcellular location">
    <subcellularLocation>
        <location evidence="1">Nucleus</location>
    </subcellularLocation>
</comment>
<name>A0A7S3NQ83_9STRA</name>
<evidence type="ECO:0000313" key="8">
    <source>
        <dbReference type="EMBL" id="CAE0375018.1"/>
    </source>
</evidence>
<gene>
    <name evidence="8" type="ORF">ALAG00032_LOCUS15822</name>
</gene>
<proteinExistence type="predicted"/>
<evidence type="ECO:0000256" key="4">
    <source>
        <dbReference type="ARBA" id="ARBA00022833"/>
    </source>
</evidence>
<dbReference type="SUPFAM" id="SSF57716">
    <property type="entry name" value="Glucocorticoid receptor-like (DNA-binding domain)"/>
    <property type="match status" value="1"/>
</dbReference>
<feature type="region of interest" description="Disordered" evidence="6">
    <location>
        <begin position="201"/>
        <end position="223"/>
    </location>
</feature>
<evidence type="ECO:0000256" key="5">
    <source>
        <dbReference type="ARBA" id="ARBA00023242"/>
    </source>
</evidence>
<accession>A0A7S3NQ83</accession>
<dbReference type="PROSITE" id="PS50064">
    <property type="entry name" value="ZF_PARP_2"/>
    <property type="match status" value="1"/>
</dbReference>
<organism evidence="8">
    <name type="scientific">Aureoumbra lagunensis</name>
    <dbReference type="NCBI Taxonomy" id="44058"/>
    <lineage>
        <taxon>Eukaryota</taxon>
        <taxon>Sar</taxon>
        <taxon>Stramenopiles</taxon>
        <taxon>Ochrophyta</taxon>
        <taxon>Pelagophyceae</taxon>
        <taxon>Pelagomonadales</taxon>
        <taxon>Aureoumbra</taxon>
    </lineage>
</organism>
<evidence type="ECO:0000256" key="1">
    <source>
        <dbReference type="ARBA" id="ARBA00004123"/>
    </source>
</evidence>